<dbReference type="Gene3D" id="2.120.10.30">
    <property type="entry name" value="TolB, C-terminal domain"/>
    <property type="match status" value="2"/>
</dbReference>
<feature type="non-terminal residue" evidence="3">
    <location>
        <position position="289"/>
    </location>
</feature>
<evidence type="ECO:0000313" key="3">
    <source>
        <dbReference type="EMBL" id="HGY56072.1"/>
    </source>
</evidence>
<dbReference type="PROSITE" id="PS51125">
    <property type="entry name" value="NHL"/>
    <property type="match status" value="1"/>
</dbReference>
<proteinExistence type="predicted"/>
<dbReference type="PANTHER" id="PTHR24104:SF25">
    <property type="entry name" value="PROTEIN LIN-41"/>
    <property type="match status" value="1"/>
</dbReference>
<sequence length="289" mass="32822">MKTITLFILLLCQLAQTQVFIEQGRFGGAGSLPGQFNKPAALSVSAEKILFVADTDNHRLQLFSLDGRFLRTIGGFGFGDEQFDRPMDIWTRAVINLYIADYNNQRVVRYNRNLNFISTLTSNESLPREFRFEEVLSCALNSQQDLFLLDRGENKVIKFDRNGVPQRAFGYYESGEGELEEPQQLEIQNNSYVLVSDLSRGSLMVFDFFGNFIRELKTPEMKGPAGLAVDRDNRVFITDRVANKIFIVSGDLRQVYDLPLRLTQPPTGLRDVAVWNEAGSKQPALLYLI</sequence>
<evidence type="ECO:0008006" key="4">
    <source>
        <dbReference type="Google" id="ProtNLM"/>
    </source>
</evidence>
<dbReference type="InterPro" id="IPR050952">
    <property type="entry name" value="TRIM-NHL_E3_ligases"/>
</dbReference>
<dbReference type="PANTHER" id="PTHR24104">
    <property type="entry name" value="E3 UBIQUITIN-PROTEIN LIGASE NHLRC1-RELATED"/>
    <property type="match status" value="1"/>
</dbReference>
<dbReference type="EMBL" id="DRQG01000095">
    <property type="protein sequence ID" value="HGY56072.1"/>
    <property type="molecule type" value="Genomic_DNA"/>
</dbReference>
<organism evidence="3">
    <name type="scientific">Caldithrix abyssi</name>
    <dbReference type="NCBI Taxonomy" id="187145"/>
    <lineage>
        <taxon>Bacteria</taxon>
        <taxon>Pseudomonadati</taxon>
        <taxon>Calditrichota</taxon>
        <taxon>Calditrichia</taxon>
        <taxon>Calditrichales</taxon>
        <taxon>Calditrichaceae</taxon>
        <taxon>Caldithrix</taxon>
    </lineage>
</organism>
<dbReference type="InterPro" id="IPR011042">
    <property type="entry name" value="6-blade_b-propeller_TolB-like"/>
</dbReference>
<reference evidence="3" key="1">
    <citation type="journal article" date="2020" name="mSystems">
        <title>Genome- and Community-Level Interaction Insights into Carbon Utilization and Element Cycling Functions of Hydrothermarchaeota in Hydrothermal Sediment.</title>
        <authorList>
            <person name="Zhou Z."/>
            <person name="Liu Y."/>
            <person name="Xu W."/>
            <person name="Pan J."/>
            <person name="Luo Z.H."/>
            <person name="Li M."/>
        </authorList>
    </citation>
    <scope>NUCLEOTIDE SEQUENCE [LARGE SCALE GENOMIC DNA]</scope>
    <source>
        <strain evidence="3">HyVt-577</strain>
    </source>
</reference>
<dbReference type="AlphaFoldDB" id="A0A7V4WW06"/>
<dbReference type="SUPFAM" id="SSF101898">
    <property type="entry name" value="NHL repeat"/>
    <property type="match status" value="1"/>
</dbReference>
<protein>
    <recommendedName>
        <fullName evidence="4">6-bladed beta-propeller</fullName>
    </recommendedName>
</protein>
<dbReference type="Proteomes" id="UP000885779">
    <property type="component" value="Unassembled WGS sequence"/>
</dbReference>
<dbReference type="CDD" id="cd05819">
    <property type="entry name" value="NHL"/>
    <property type="match status" value="1"/>
</dbReference>
<feature type="repeat" description="NHL" evidence="2">
    <location>
        <begin position="23"/>
        <end position="66"/>
    </location>
</feature>
<keyword evidence="1" id="KW-0677">Repeat</keyword>
<gene>
    <name evidence="3" type="ORF">ENK44_10235</name>
</gene>
<evidence type="ECO:0000256" key="1">
    <source>
        <dbReference type="ARBA" id="ARBA00022737"/>
    </source>
</evidence>
<comment type="caution">
    <text evidence="3">The sequence shown here is derived from an EMBL/GenBank/DDBJ whole genome shotgun (WGS) entry which is preliminary data.</text>
</comment>
<name>A0A7V4WW06_CALAY</name>
<dbReference type="InterPro" id="IPR001258">
    <property type="entry name" value="NHL_repeat"/>
</dbReference>
<evidence type="ECO:0000256" key="2">
    <source>
        <dbReference type="PROSITE-ProRule" id="PRU00504"/>
    </source>
</evidence>
<dbReference type="Pfam" id="PF17170">
    <property type="entry name" value="DUF5128"/>
    <property type="match status" value="1"/>
</dbReference>
<dbReference type="GO" id="GO:0008270">
    <property type="term" value="F:zinc ion binding"/>
    <property type="evidence" value="ECO:0007669"/>
    <property type="project" value="UniProtKB-KW"/>
</dbReference>
<accession>A0A7V4WW06</accession>